<dbReference type="SUPFAM" id="SSF53850">
    <property type="entry name" value="Periplasmic binding protein-like II"/>
    <property type="match status" value="1"/>
</dbReference>
<dbReference type="Pfam" id="PF03401">
    <property type="entry name" value="TctC"/>
    <property type="match status" value="1"/>
</dbReference>
<feature type="signal peptide" evidence="2">
    <location>
        <begin position="1"/>
        <end position="28"/>
    </location>
</feature>
<dbReference type="Gene3D" id="3.40.190.150">
    <property type="entry name" value="Bordetella uptake gene, domain 1"/>
    <property type="match status" value="1"/>
</dbReference>
<dbReference type="PIRSF" id="PIRSF017082">
    <property type="entry name" value="YflP"/>
    <property type="match status" value="1"/>
</dbReference>
<dbReference type="PANTHER" id="PTHR42928:SF5">
    <property type="entry name" value="BLR1237 PROTEIN"/>
    <property type="match status" value="1"/>
</dbReference>
<evidence type="ECO:0000313" key="4">
    <source>
        <dbReference type="Proteomes" id="UP001242480"/>
    </source>
</evidence>
<sequence length="347" mass="36335">MTADPFKLAMARLAIAAALGATIPAALGATIPAALCATIPAALCAAITAPALAAGKYPSGVVTLVTHSSPGGGSDVFLREMLPHLQAHLGGTLIVQNIQGGSGAKAVAITASAPPDGTMLYATTPTYIYTSLLSHPAATYKDLEPLVNVFYDPEVVYTAADSAFPDLASVIAHAREARGKWGAANPASLERQALEQIKQKTGVNASIVTFEGGGDMLINVLNHGLDIGVGEVEEIRAQLDAGKIRLLAVLGDKRLDQFPDLKTAREQGVDVAVVKFRGLAGPKNTPPEVIAAWEEAIPKLLADPAYEKVYLENNLQPGFMNHADYIRFIDGFGSDTTAFLRKSGVIK</sequence>
<keyword evidence="2" id="KW-0732">Signal</keyword>
<keyword evidence="3" id="KW-0675">Receptor</keyword>
<dbReference type="EMBL" id="JAUSVX010000002">
    <property type="protein sequence ID" value="MDQ0468962.1"/>
    <property type="molecule type" value="Genomic_DNA"/>
</dbReference>
<feature type="chain" id="PRO_5045999225" evidence="2">
    <location>
        <begin position="29"/>
        <end position="347"/>
    </location>
</feature>
<organism evidence="3 4">
    <name type="scientific">Labrys wisconsinensis</name>
    <dbReference type="NCBI Taxonomy" id="425677"/>
    <lineage>
        <taxon>Bacteria</taxon>
        <taxon>Pseudomonadati</taxon>
        <taxon>Pseudomonadota</taxon>
        <taxon>Alphaproteobacteria</taxon>
        <taxon>Hyphomicrobiales</taxon>
        <taxon>Xanthobacteraceae</taxon>
        <taxon>Labrys</taxon>
    </lineage>
</organism>
<evidence type="ECO:0000256" key="2">
    <source>
        <dbReference type="SAM" id="SignalP"/>
    </source>
</evidence>
<dbReference type="Gene3D" id="3.40.190.10">
    <property type="entry name" value="Periplasmic binding protein-like II"/>
    <property type="match status" value="1"/>
</dbReference>
<dbReference type="CDD" id="cd07012">
    <property type="entry name" value="PBP2_Bug_TTT"/>
    <property type="match status" value="1"/>
</dbReference>
<dbReference type="Proteomes" id="UP001242480">
    <property type="component" value="Unassembled WGS sequence"/>
</dbReference>
<protein>
    <submittedName>
        <fullName evidence="3">Tripartite-type tricarboxylate transporter receptor subunit TctC</fullName>
    </submittedName>
</protein>
<comment type="similarity">
    <text evidence="1">Belongs to the UPF0065 (bug) family.</text>
</comment>
<evidence type="ECO:0000256" key="1">
    <source>
        <dbReference type="ARBA" id="ARBA00006987"/>
    </source>
</evidence>
<name>A0ABU0J6Z9_9HYPH</name>
<dbReference type="RefSeq" id="WP_307270866.1">
    <property type="nucleotide sequence ID" value="NZ_JAUSVX010000002.1"/>
</dbReference>
<comment type="caution">
    <text evidence="3">The sequence shown here is derived from an EMBL/GenBank/DDBJ whole genome shotgun (WGS) entry which is preliminary data.</text>
</comment>
<dbReference type="PANTHER" id="PTHR42928">
    <property type="entry name" value="TRICARBOXYLATE-BINDING PROTEIN"/>
    <property type="match status" value="1"/>
</dbReference>
<dbReference type="InterPro" id="IPR042100">
    <property type="entry name" value="Bug_dom1"/>
</dbReference>
<gene>
    <name evidence="3" type="ORF">QO011_001962</name>
</gene>
<keyword evidence="4" id="KW-1185">Reference proteome</keyword>
<evidence type="ECO:0000313" key="3">
    <source>
        <dbReference type="EMBL" id="MDQ0468962.1"/>
    </source>
</evidence>
<proteinExistence type="inferred from homology"/>
<accession>A0ABU0J6Z9</accession>
<reference evidence="3 4" key="1">
    <citation type="submission" date="2023-07" db="EMBL/GenBank/DDBJ databases">
        <title>Genomic Encyclopedia of Type Strains, Phase IV (KMG-IV): sequencing the most valuable type-strain genomes for metagenomic binning, comparative biology and taxonomic classification.</title>
        <authorList>
            <person name="Goeker M."/>
        </authorList>
    </citation>
    <scope>NUCLEOTIDE SEQUENCE [LARGE SCALE GENOMIC DNA]</scope>
    <source>
        <strain evidence="3 4">DSM 19619</strain>
    </source>
</reference>
<dbReference type="InterPro" id="IPR005064">
    <property type="entry name" value="BUG"/>
</dbReference>